<protein>
    <submittedName>
        <fullName evidence="1">Uncharacterized protein</fullName>
    </submittedName>
</protein>
<dbReference type="EMBL" id="SMAK01000003">
    <property type="protein sequence ID" value="TCT11699.1"/>
    <property type="molecule type" value="Genomic_DNA"/>
</dbReference>
<sequence>MATAGFFQRRARDFTERALPATLLDRLRACL</sequence>
<comment type="caution">
    <text evidence="1">The sequence shown here is derived from an EMBL/GenBank/DDBJ whole genome shotgun (WGS) entry which is preliminary data.</text>
</comment>
<keyword evidence="2" id="KW-1185">Reference proteome</keyword>
<reference evidence="1 2" key="1">
    <citation type="submission" date="2019-03" db="EMBL/GenBank/DDBJ databases">
        <title>Genomic Encyclopedia of Type Strains, Phase IV (KMG-IV): sequencing the most valuable type-strain genomes for metagenomic binning, comparative biology and taxonomic classification.</title>
        <authorList>
            <person name="Goeker M."/>
        </authorList>
    </citation>
    <scope>NUCLEOTIDE SEQUENCE [LARGE SCALE GENOMIC DNA]</scope>
    <source>
        <strain evidence="1 2">DSM 19345</strain>
    </source>
</reference>
<dbReference type="Proteomes" id="UP000295678">
    <property type="component" value="Unassembled WGS sequence"/>
</dbReference>
<proteinExistence type="predicted"/>
<dbReference type="AlphaFoldDB" id="A0A4R3MH51"/>
<gene>
    <name evidence="1" type="ORF">EDC22_1038</name>
</gene>
<organism evidence="1 2">
    <name type="scientific">Tepidamorphus gemmatus</name>
    <dbReference type="NCBI Taxonomy" id="747076"/>
    <lineage>
        <taxon>Bacteria</taxon>
        <taxon>Pseudomonadati</taxon>
        <taxon>Pseudomonadota</taxon>
        <taxon>Alphaproteobacteria</taxon>
        <taxon>Hyphomicrobiales</taxon>
        <taxon>Tepidamorphaceae</taxon>
        <taxon>Tepidamorphus</taxon>
    </lineage>
</organism>
<evidence type="ECO:0000313" key="1">
    <source>
        <dbReference type="EMBL" id="TCT11699.1"/>
    </source>
</evidence>
<accession>A0A4R3MH51</accession>
<name>A0A4R3MH51_9HYPH</name>
<evidence type="ECO:0000313" key="2">
    <source>
        <dbReference type="Proteomes" id="UP000295678"/>
    </source>
</evidence>